<dbReference type="Proteomes" id="UP000465220">
    <property type="component" value="Unassembled WGS sequence"/>
</dbReference>
<feature type="compositionally biased region" description="Basic and acidic residues" evidence="1">
    <location>
        <begin position="63"/>
        <end position="74"/>
    </location>
</feature>
<accession>A0ABQ1AUP1</accession>
<organism evidence="2 3">
    <name type="scientific">Aspergillus lentulus</name>
    <dbReference type="NCBI Taxonomy" id="293939"/>
    <lineage>
        <taxon>Eukaryota</taxon>
        <taxon>Fungi</taxon>
        <taxon>Dikarya</taxon>
        <taxon>Ascomycota</taxon>
        <taxon>Pezizomycotina</taxon>
        <taxon>Eurotiomycetes</taxon>
        <taxon>Eurotiomycetidae</taxon>
        <taxon>Eurotiales</taxon>
        <taxon>Aspergillaceae</taxon>
        <taxon>Aspergillus</taxon>
        <taxon>Aspergillus subgen. Fumigati</taxon>
    </lineage>
</organism>
<gene>
    <name evidence="2" type="ORF">IFM60648_08299</name>
</gene>
<dbReference type="EMBL" id="BLKI01000061">
    <property type="protein sequence ID" value="GFF88159.1"/>
    <property type="molecule type" value="Genomic_DNA"/>
</dbReference>
<comment type="caution">
    <text evidence="2">The sequence shown here is derived from an EMBL/GenBank/DDBJ whole genome shotgun (WGS) entry which is preliminary data.</text>
</comment>
<proteinExistence type="predicted"/>
<evidence type="ECO:0000313" key="3">
    <source>
        <dbReference type="Proteomes" id="UP000465220"/>
    </source>
</evidence>
<protein>
    <submittedName>
        <fullName evidence="2">Uncharacterized protein</fullName>
    </submittedName>
</protein>
<evidence type="ECO:0000256" key="1">
    <source>
        <dbReference type="SAM" id="MobiDB-lite"/>
    </source>
</evidence>
<feature type="region of interest" description="Disordered" evidence="1">
    <location>
        <begin position="1"/>
        <end position="83"/>
    </location>
</feature>
<feature type="compositionally biased region" description="Basic and acidic residues" evidence="1">
    <location>
        <begin position="1"/>
        <end position="37"/>
    </location>
</feature>
<keyword evidence="3" id="KW-1185">Reference proteome</keyword>
<name>A0ABQ1AUP1_ASPLE</name>
<evidence type="ECO:0000313" key="2">
    <source>
        <dbReference type="EMBL" id="GFF88159.1"/>
    </source>
</evidence>
<reference evidence="2 3" key="1">
    <citation type="submission" date="2020-01" db="EMBL/GenBank/DDBJ databases">
        <title>Draft genome sequence of Aspergillus lentulus IFM 60648.</title>
        <authorList>
            <person name="Takahashi H."/>
            <person name="Yaguchi T."/>
        </authorList>
    </citation>
    <scope>NUCLEOTIDE SEQUENCE [LARGE SCALE GENOMIC DNA]</scope>
    <source>
        <strain evidence="2 3">IFM 60648</strain>
    </source>
</reference>
<sequence length="193" mass="22282">MSQPRTHDWNKDRVVLDRRGSDGEYDVRYPRKAHPNERPAPSYYGPNFSEVANKRSASLAYGDIRHPVTPDRYGKRPQPYTKEVEDEYKEYKQLDARYKVALDRAAKAPNNTPMRDVRFKEDMRVAHRLQTEKRVAANSASAARSGFSHKYPWAYDGEKGKAGHATKVKNYREVATKAAKAQAYIEKRCPQTY</sequence>